<evidence type="ECO:0000313" key="1">
    <source>
        <dbReference type="EMBL" id="KAJ3558461.1"/>
    </source>
</evidence>
<gene>
    <name evidence="1" type="ORF">NM688_g909</name>
</gene>
<name>A0ACC1TD34_9APHY</name>
<keyword evidence="2" id="KW-1185">Reference proteome</keyword>
<organism evidence="1 2">
    <name type="scientific">Phlebia brevispora</name>
    <dbReference type="NCBI Taxonomy" id="194682"/>
    <lineage>
        <taxon>Eukaryota</taxon>
        <taxon>Fungi</taxon>
        <taxon>Dikarya</taxon>
        <taxon>Basidiomycota</taxon>
        <taxon>Agaricomycotina</taxon>
        <taxon>Agaricomycetes</taxon>
        <taxon>Polyporales</taxon>
        <taxon>Meruliaceae</taxon>
        <taxon>Phlebia</taxon>
    </lineage>
</organism>
<sequence length="132" mass="13647">MLSFSTVVVVALALVSSVVSVPMRARQSPNFGDATFYEPGLGACGVTNSASDHIVAVSASFFDTFPGATANPNANPVCGRTLTANFQGKSTTVTVVDRCVGCALDDIDLSPAAFSDLADQSLGRIQVSWTLN</sequence>
<proteinExistence type="predicted"/>
<reference evidence="1" key="1">
    <citation type="submission" date="2022-07" db="EMBL/GenBank/DDBJ databases">
        <title>Genome Sequence of Phlebia brevispora.</title>
        <authorList>
            <person name="Buettner E."/>
        </authorList>
    </citation>
    <scope>NUCLEOTIDE SEQUENCE</scope>
    <source>
        <strain evidence="1">MPL23</strain>
    </source>
</reference>
<protein>
    <submittedName>
        <fullName evidence="1">Uncharacterized protein</fullName>
    </submittedName>
</protein>
<accession>A0ACC1TD34</accession>
<comment type="caution">
    <text evidence="1">The sequence shown here is derived from an EMBL/GenBank/DDBJ whole genome shotgun (WGS) entry which is preliminary data.</text>
</comment>
<dbReference type="EMBL" id="JANHOG010000087">
    <property type="protein sequence ID" value="KAJ3558461.1"/>
    <property type="molecule type" value="Genomic_DNA"/>
</dbReference>
<dbReference type="Proteomes" id="UP001148662">
    <property type="component" value="Unassembled WGS sequence"/>
</dbReference>
<evidence type="ECO:0000313" key="2">
    <source>
        <dbReference type="Proteomes" id="UP001148662"/>
    </source>
</evidence>